<accession>A0ABW0J5R3</accession>
<dbReference type="PANTHER" id="PTHR40266">
    <property type="entry name" value="TOXIN HIGB-1"/>
    <property type="match status" value="1"/>
</dbReference>
<evidence type="ECO:0000313" key="2">
    <source>
        <dbReference type="Proteomes" id="UP001596103"/>
    </source>
</evidence>
<dbReference type="Gene3D" id="3.30.2310.20">
    <property type="entry name" value="RelE-like"/>
    <property type="match status" value="1"/>
</dbReference>
<proteinExistence type="predicted"/>
<dbReference type="Proteomes" id="UP001596103">
    <property type="component" value="Unassembled WGS sequence"/>
</dbReference>
<gene>
    <name evidence="1" type="ORF">ACFPTO_06090</name>
</gene>
<sequence>MITSFACRDTEALFFGRRVARFALIERVAVRKMQQIHAAATLLFLRVPPGNRLEWLSGDLAGYYSLRINVQWRICFHFADGDASEVRIVDYH</sequence>
<dbReference type="PANTHER" id="PTHR40266:SF2">
    <property type="entry name" value="TOXIN HIGB-1"/>
    <property type="match status" value="1"/>
</dbReference>
<dbReference type="RefSeq" id="WP_377710160.1">
    <property type="nucleotide sequence ID" value="NZ_JBHSMP010000009.1"/>
</dbReference>
<keyword evidence="2" id="KW-1185">Reference proteome</keyword>
<evidence type="ECO:0000313" key="1">
    <source>
        <dbReference type="EMBL" id="MFC5428377.1"/>
    </source>
</evidence>
<organism evidence="1 2">
    <name type="scientific">Paraburkholderia denitrificans</name>
    <dbReference type="NCBI Taxonomy" id="694025"/>
    <lineage>
        <taxon>Bacteria</taxon>
        <taxon>Pseudomonadati</taxon>
        <taxon>Pseudomonadota</taxon>
        <taxon>Betaproteobacteria</taxon>
        <taxon>Burkholderiales</taxon>
        <taxon>Burkholderiaceae</taxon>
        <taxon>Paraburkholderia</taxon>
    </lineage>
</organism>
<dbReference type="InterPro" id="IPR035093">
    <property type="entry name" value="RelE/ParE_toxin_dom_sf"/>
</dbReference>
<name>A0ABW0J5R3_9BURK</name>
<dbReference type="EMBL" id="JBHSMP010000009">
    <property type="protein sequence ID" value="MFC5428377.1"/>
    <property type="molecule type" value="Genomic_DNA"/>
</dbReference>
<protein>
    <submittedName>
        <fullName evidence="1">Type II toxin-antitoxin system RelE/ParE family toxin</fullName>
    </submittedName>
</protein>
<comment type="caution">
    <text evidence="1">The sequence shown here is derived from an EMBL/GenBank/DDBJ whole genome shotgun (WGS) entry which is preliminary data.</text>
</comment>
<dbReference type="Pfam" id="PF05015">
    <property type="entry name" value="HigB-like_toxin"/>
    <property type="match status" value="1"/>
</dbReference>
<dbReference type="InterPro" id="IPR007711">
    <property type="entry name" value="HigB-1"/>
</dbReference>
<reference evidence="2" key="1">
    <citation type="journal article" date="2019" name="Int. J. Syst. Evol. Microbiol.">
        <title>The Global Catalogue of Microorganisms (GCM) 10K type strain sequencing project: providing services to taxonomists for standard genome sequencing and annotation.</title>
        <authorList>
            <consortium name="The Broad Institute Genomics Platform"/>
            <consortium name="The Broad Institute Genome Sequencing Center for Infectious Disease"/>
            <person name="Wu L."/>
            <person name="Ma J."/>
        </authorList>
    </citation>
    <scope>NUCLEOTIDE SEQUENCE [LARGE SCALE GENOMIC DNA]</scope>
    <source>
        <strain evidence="2">CCUG 56042</strain>
    </source>
</reference>
<dbReference type="SUPFAM" id="SSF143011">
    <property type="entry name" value="RelE-like"/>
    <property type="match status" value="1"/>
</dbReference>